<dbReference type="GO" id="GO:0055085">
    <property type="term" value="P:transmembrane transport"/>
    <property type="evidence" value="ECO:0007669"/>
    <property type="project" value="InterPro"/>
</dbReference>
<dbReference type="InterPro" id="IPR035906">
    <property type="entry name" value="MetI-like_sf"/>
</dbReference>
<evidence type="ECO:0000313" key="9">
    <source>
        <dbReference type="Proteomes" id="UP000323142"/>
    </source>
</evidence>
<evidence type="ECO:0000256" key="1">
    <source>
        <dbReference type="ARBA" id="ARBA00004651"/>
    </source>
</evidence>
<dbReference type="PANTHER" id="PTHR30177:SF4">
    <property type="entry name" value="OSMOPROTECTANT IMPORT PERMEASE PROTEIN OSMW"/>
    <property type="match status" value="1"/>
</dbReference>
<dbReference type="RefSeq" id="WP_149821892.1">
    <property type="nucleotide sequence ID" value="NZ_VUOA01000042.1"/>
</dbReference>
<dbReference type="PROSITE" id="PS50928">
    <property type="entry name" value="ABC_TM1"/>
    <property type="match status" value="1"/>
</dbReference>
<dbReference type="Gene3D" id="1.10.3720.10">
    <property type="entry name" value="MetI-like"/>
    <property type="match status" value="1"/>
</dbReference>
<dbReference type="FunFam" id="1.10.3720.10:FF:000001">
    <property type="entry name" value="Glycine betaine ABC transporter, permease"/>
    <property type="match status" value="1"/>
</dbReference>
<sequence length="222" mass="22788">MPILAYALDNWDLILRLTGQHVGLVLTALGAATATGVPLGIALARRPAIAGAVIGALSALTTVPSIALFGLLLPILAIVGQGIGPLPAVIAVFLYAQLPIVRNTVAAISGVDPMLRDAARGMGMTRRQRLRRVELPLAVPVILAGIRTALVTNIGVMTIAAYVGAGGLGVLISRGISQTDPRQLVTGALAVSLLAVLADLSVLAVQHRLSRRAPVRLEAGHG</sequence>
<name>A0A5B2V8D7_9HYPH</name>
<keyword evidence="4 6" id="KW-1133">Transmembrane helix</keyword>
<dbReference type="PANTHER" id="PTHR30177">
    <property type="entry name" value="GLYCINE BETAINE/L-PROLINE TRANSPORT SYSTEM PERMEASE PROTEIN PROW"/>
    <property type="match status" value="1"/>
</dbReference>
<evidence type="ECO:0000256" key="6">
    <source>
        <dbReference type="RuleBase" id="RU363032"/>
    </source>
</evidence>
<proteinExistence type="inferred from homology"/>
<dbReference type="Pfam" id="PF00528">
    <property type="entry name" value="BPD_transp_1"/>
    <property type="match status" value="1"/>
</dbReference>
<dbReference type="EMBL" id="VUOA01000042">
    <property type="protein sequence ID" value="KAA2234835.1"/>
    <property type="molecule type" value="Genomic_DNA"/>
</dbReference>
<evidence type="ECO:0000256" key="2">
    <source>
        <dbReference type="ARBA" id="ARBA00022448"/>
    </source>
</evidence>
<feature type="transmembrane region" description="Helical" evidence="6">
    <location>
        <begin position="137"/>
        <end position="164"/>
    </location>
</feature>
<feature type="transmembrane region" description="Helical" evidence="6">
    <location>
        <begin position="48"/>
        <end position="69"/>
    </location>
</feature>
<keyword evidence="3 6" id="KW-0812">Transmembrane</keyword>
<dbReference type="GO" id="GO:0005886">
    <property type="term" value="C:plasma membrane"/>
    <property type="evidence" value="ECO:0007669"/>
    <property type="project" value="UniProtKB-SubCell"/>
</dbReference>
<dbReference type="OrthoDB" id="9801163at2"/>
<evidence type="ECO:0000256" key="5">
    <source>
        <dbReference type="ARBA" id="ARBA00023136"/>
    </source>
</evidence>
<reference evidence="8 9" key="1">
    <citation type="submission" date="2019-09" db="EMBL/GenBank/DDBJ databases">
        <title>Salinarimonas rosea gen. nov., sp. nov., a new member of the a-2 subgroup of the Proteobacteria.</title>
        <authorList>
            <person name="Liu J."/>
        </authorList>
    </citation>
    <scope>NUCLEOTIDE SEQUENCE [LARGE SCALE GENOMIC DNA]</scope>
    <source>
        <strain evidence="8 9">BN140002</strain>
    </source>
</reference>
<feature type="transmembrane region" description="Helical" evidence="6">
    <location>
        <begin position="75"/>
        <end position="96"/>
    </location>
</feature>
<evidence type="ECO:0000313" key="8">
    <source>
        <dbReference type="EMBL" id="KAA2234835.1"/>
    </source>
</evidence>
<feature type="transmembrane region" description="Helical" evidence="6">
    <location>
        <begin position="184"/>
        <end position="205"/>
    </location>
</feature>
<keyword evidence="2 6" id="KW-0813">Transport</keyword>
<dbReference type="AlphaFoldDB" id="A0A5B2V8D7"/>
<comment type="similarity">
    <text evidence="6">Belongs to the binding-protein-dependent transport system permease family.</text>
</comment>
<accession>A0A5B2V8D7</accession>
<comment type="caution">
    <text evidence="8">The sequence shown here is derived from an EMBL/GenBank/DDBJ whole genome shotgun (WGS) entry which is preliminary data.</text>
</comment>
<reference evidence="8 9" key="2">
    <citation type="submission" date="2019-09" db="EMBL/GenBank/DDBJ databases">
        <authorList>
            <person name="Jin C."/>
        </authorList>
    </citation>
    <scope>NUCLEOTIDE SEQUENCE [LARGE SCALE GENOMIC DNA]</scope>
    <source>
        <strain evidence="8 9">BN140002</strain>
    </source>
</reference>
<dbReference type="InterPro" id="IPR000515">
    <property type="entry name" value="MetI-like"/>
</dbReference>
<dbReference type="Proteomes" id="UP000323142">
    <property type="component" value="Unassembled WGS sequence"/>
</dbReference>
<feature type="transmembrane region" description="Helical" evidence="6">
    <location>
        <begin position="20"/>
        <end position="41"/>
    </location>
</feature>
<dbReference type="CDD" id="cd06261">
    <property type="entry name" value="TM_PBP2"/>
    <property type="match status" value="1"/>
</dbReference>
<evidence type="ECO:0000256" key="3">
    <source>
        <dbReference type="ARBA" id="ARBA00022692"/>
    </source>
</evidence>
<comment type="subcellular location">
    <subcellularLocation>
        <location evidence="1 6">Cell membrane</location>
        <topology evidence="1 6">Multi-pass membrane protein</topology>
    </subcellularLocation>
</comment>
<dbReference type="SUPFAM" id="SSF161098">
    <property type="entry name" value="MetI-like"/>
    <property type="match status" value="1"/>
</dbReference>
<keyword evidence="9" id="KW-1185">Reference proteome</keyword>
<evidence type="ECO:0000259" key="7">
    <source>
        <dbReference type="PROSITE" id="PS50928"/>
    </source>
</evidence>
<evidence type="ECO:0000256" key="4">
    <source>
        <dbReference type="ARBA" id="ARBA00022989"/>
    </source>
</evidence>
<organism evidence="8 9">
    <name type="scientific">Salinarimonas soli</name>
    <dbReference type="NCBI Taxonomy" id="1638099"/>
    <lineage>
        <taxon>Bacteria</taxon>
        <taxon>Pseudomonadati</taxon>
        <taxon>Pseudomonadota</taxon>
        <taxon>Alphaproteobacteria</taxon>
        <taxon>Hyphomicrobiales</taxon>
        <taxon>Salinarimonadaceae</taxon>
        <taxon>Salinarimonas</taxon>
    </lineage>
</organism>
<gene>
    <name evidence="8" type="ORF">F0L46_22680</name>
</gene>
<dbReference type="InterPro" id="IPR051204">
    <property type="entry name" value="ABC_transp_perm/SBD"/>
</dbReference>
<protein>
    <submittedName>
        <fullName evidence="8">ABC transporter permease</fullName>
    </submittedName>
</protein>
<dbReference type="GO" id="GO:0031460">
    <property type="term" value="P:glycine betaine transport"/>
    <property type="evidence" value="ECO:0007669"/>
    <property type="project" value="UniProtKB-ARBA"/>
</dbReference>
<keyword evidence="5 6" id="KW-0472">Membrane</keyword>
<feature type="domain" description="ABC transmembrane type-1" evidence="7">
    <location>
        <begin position="18"/>
        <end position="206"/>
    </location>
</feature>